<keyword evidence="2 8" id="KW-0812">Transmembrane</keyword>
<evidence type="ECO:0000256" key="7">
    <source>
        <dbReference type="ARBA" id="ARBA00023224"/>
    </source>
</evidence>
<feature type="transmembrane region" description="Helical" evidence="8">
    <location>
        <begin position="93"/>
        <end position="115"/>
    </location>
</feature>
<feature type="domain" description="G-protein coupled receptors family 1 profile" evidence="9">
    <location>
        <begin position="40"/>
        <end position="260"/>
    </location>
</feature>
<keyword evidence="7" id="KW-0807">Transducer</keyword>
<dbReference type="SUPFAM" id="SSF81321">
    <property type="entry name" value="Family A G protein-coupled receptor-like"/>
    <property type="match status" value="1"/>
</dbReference>
<proteinExistence type="predicted"/>
<dbReference type="PANTHER" id="PTHR24243:SF233">
    <property type="entry name" value="THYROTROPIN-RELEASING HORMONE RECEPTOR"/>
    <property type="match status" value="1"/>
</dbReference>
<evidence type="ECO:0000313" key="10">
    <source>
        <dbReference type="EMBL" id="CAF1087887.1"/>
    </source>
</evidence>
<dbReference type="Gene3D" id="1.20.1070.10">
    <property type="entry name" value="Rhodopsin 7-helix transmembrane proteins"/>
    <property type="match status" value="1"/>
</dbReference>
<feature type="transmembrane region" description="Helical" evidence="8">
    <location>
        <begin position="282"/>
        <end position="301"/>
    </location>
</feature>
<dbReference type="InterPro" id="IPR000276">
    <property type="entry name" value="GPCR_Rhodpsn"/>
</dbReference>
<keyword evidence="5 8" id="KW-0472">Membrane</keyword>
<feature type="transmembrane region" description="Helical" evidence="8">
    <location>
        <begin position="24"/>
        <end position="48"/>
    </location>
</feature>
<keyword evidence="4" id="KW-0297">G-protein coupled receptor</keyword>
<name>A0A819CBS2_9BILA</name>
<evidence type="ECO:0000259" key="9">
    <source>
        <dbReference type="PROSITE" id="PS50262"/>
    </source>
</evidence>
<reference evidence="11" key="1">
    <citation type="submission" date="2021-02" db="EMBL/GenBank/DDBJ databases">
        <authorList>
            <person name="Nowell W R."/>
        </authorList>
    </citation>
    <scope>NUCLEOTIDE SEQUENCE</scope>
</reference>
<evidence type="ECO:0000256" key="1">
    <source>
        <dbReference type="ARBA" id="ARBA00004141"/>
    </source>
</evidence>
<feature type="transmembrane region" description="Helical" evidence="8">
    <location>
        <begin position="185"/>
        <end position="212"/>
    </location>
</feature>
<protein>
    <recommendedName>
        <fullName evidence="9">G-protein coupled receptors family 1 profile domain-containing protein</fullName>
    </recommendedName>
</protein>
<dbReference type="GO" id="GO:0004930">
    <property type="term" value="F:G protein-coupled receptor activity"/>
    <property type="evidence" value="ECO:0007669"/>
    <property type="project" value="UniProtKB-KW"/>
</dbReference>
<comment type="subcellular location">
    <subcellularLocation>
        <location evidence="1">Membrane</location>
        <topology evidence="1">Multi-pass membrane protein</topology>
    </subcellularLocation>
</comment>
<dbReference type="AlphaFoldDB" id="A0A819CBS2"/>
<dbReference type="Proteomes" id="UP000663881">
    <property type="component" value="Unassembled WGS sequence"/>
</dbReference>
<evidence type="ECO:0000256" key="8">
    <source>
        <dbReference type="SAM" id="Phobius"/>
    </source>
</evidence>
<dbReference type="InterPro" id="IPR017452">
    <property type="entry name" value="GPCR_Rhodpsn_7TM"/>
</dbReference>
<dbReference type="Proteomes" id="UP000663891">
    <property type="component" value="Unassembled WGS sequence"/>
</dbReference>
<sequence>MNSTALEICPSILHYHNAVHISYIVWRSCGLLCIIFGIPGHLFSIIILSNKKNRKEPTSLYFLAIACCELIFLLGISWLWFVGMSIIKTDPRQILSCGLFYSILIGSTILSNLYLASMSIDRNFIILYPTRYRLIITRHHVLKRIVLIFLITILFMIPHHFYYYYNKNTTLFICEFHKFIDRWKIHVWPFIHAILFVSIPSIITCISSVMLLHNRRKHRRLTNNILGEKARRIERNSILIVFVSLALAFTTLPIVILEIFIVHDRLFNHEIYCLTRWKTYKILLNWFLTLASFSYSCKFYIRLMISRTFRKEFLQLLNCIFRRKDEINEQHLMALNKQNKIRTTGI</sequence>
<keyword evidence="3 8" id="KW-1133">Transmembrane helix</keyword>
<evidence type="ECO:0000313" key="12">
    <source>
        <dbReference type="Proteomes" id="UP000663881"/>
    </source>
</evidence>
<dbReference type="EMBL" id="CAJNON010000192">
    <property type="protein sequence ID" value="CAF1087887.1"/>
    <property type="molecule type" value="Genomic_DNA"/>
</dbReference>
<dbReference type="GO" id="GO:0005886">
    <property type="term" value="C:plasma membrane"/>
    <property type="evidence" value="ECO:0007669"/>
    <property type="project" value="TreeGrafter"/>
</dbReference>
<dbReference type="OrthoDB" id="9990867at2759"/>
<evidence type="ECO:0000313" key="11">
    <source>
        <dbReference type="EMBL" id="CAF3816957.1"/>
    </source>
</evidence>
<evidence type="ECO:0000256" key="5">
    <source>
        <dbReference type="ARBA" id="ARBA00023136"/>
    </source>
</evidence>
<feature type="transmembrane region" description="Helical" evidence="8">
    <location>
        <begin position="60"/>
        <end position="81"/>
    </location>
</feature>
<organism evidence="11 12">
    <name type="scientific">Adineta steineri</name>
    <dbReference type="NCBI Taxonomy" id="433720"/>
    <lineage>
        <taxon>Eukaryota</taxon>
        <taxon>Metazoa</taxon>
        <taxon>Spiralia</taxon>
        <taxon>Gnathifera</taxon>
        <taxon>Rotifera</taxon>
        <taxon>Eurotatoria</taxon>
        <taxon>Bdelloidea</taxon>
        <taxon>Adinetida</taxon>
        <taxon>Adinetidae</taxon>
        <taxon>Adineta</taxon>
    </lineage>
</organism>
<dbReference type="PANTHER" id="PTHR24243">
    <property type="entry name" value="G-PROTEIN COUPLED RECEPTOR"/>
    <property type="match status" value="1"/>
</dbReference>
<dbReference type="Pfam" id="PF00001">
    <property type="entry name" value="7tm_1"/>
    <property type="match status" value="1"/>
</dbReference>
<evidence type="ECO:0000256" key="6">
    <source>
        <dbReference type="ARBA" id="ARBA00023170"/>
    </source>
</evidence>
<accession>A0A819CBS2</accession>
<keyword evidence="6" id="KW-0675">Receptor</keyword>
<dbReference type="EMBL" id="CAJOAY010001250">
    <property type="protein sequence ID" value="CAF3816957.1"/>
    <property type="molecule type" value="Genomic_DNA"/>
</dbReference>
<dbReference type="PROSITE" id="PS50262">
    <property type="entry name" value="G_PROTEIN_RECEP_F1_2"/>
    <property type="match status" value="1"/>
</dbReference>
<evidence type="ECO:0000256" key="2">
    <source>
        <dbReference type="ARBA" id="ARBA00022692"/>
    </source>
</evidence>
<comment type="caution">
    <text evidence="11">The sequence shown here is derived from an EMBL/GenBank/DDBJ whole genome shotgun (WGS) entry which is preliminary data.</text>
</comment>
<feature type="transmembrane region" description="Helical" evidence="8">
    <location>
        <begin position="238"/>
        <end position="262"/>
    </location>
</feature>
<evidence type="ECO:0000256" key="4">
    <source>
        <dbReference type="ARBA" id="ARBA00023040"/>
    </source>
</evidence>
<evidence type="ECO:0000256" key="3">
    <source>
        <dbReference type="ARBA" id="ARBA00022989"/>
    </source>
</evidence>
<feature type="transmembrane region" description="Helical" evidence="8">
    <location>
        <begin position="141"/>
        <end position="165"/>
    </location>
</feature>
<gene>
    <name evidence="11" type="ORF">OKA104_LOCUS19422</name>
    <name evidence="10" type="ORF">VCS650_LOCUS19392</name>
</gene>